<feature type="transmembrane region" description="Helical" evidence="1">
    <location>
        <begin position="24"/>
        <end position="41"/>
    </location>
</feature>
<keyword evidence="2" id="KW-0378">Hydrolase</keyword>
<protein>
    <submittedName>
        <fullName evidence="2">Hydrolase of the alpha/beta superfamily</fullName>
    </submittedName>
</protein>
<accession>A0A286TUK7</accession>
<keyword evidence="1" id="KW-1133">Transmembrane helix</keyword>
<dbReference type="GO" id="GO:0016787">
    <property type="term" value="F:hydrolase activity"/>
    <property type="evidence" value="ECO:0007669"/>
    <property type="project" value="UniProtKB-KW"/>
</dbReference>
<gene>
    <name evidence="2" type="ORF">SCALIN_C04_0056</name>
</gene>
<keyword evidence="1" id="KW-0472">Membrane</keyword>
<evidence type="ECO:0000256" key="1">
    <source>
        <dbReference type="SAM" id="Phobius"/>
    </source>
</evidence>
<evidence type="ECO:0000313" key="2">
    <source>
        <dbReference type="EMBL" id="GAX59568.1"/>
    </source>
</evidence>
<organism evidence="2 3">
    <name type="scientific">Candidatus Scalindua japonica</name>
    <dbReference type="NCBI Taxonomy" id="1284222"/>
    <lineage>
        <taxon>Bacteria</taxon>
        <taxon>Pseudomonadati</taxon>
        <taxon>Planctomycetota</taxon>
        <taxon>Candidatus Brocadiia</taxon>
        <taxon>Candidatus Brocadiales</taxon>
        <taxon>Candidatus Scalinduaceae</taxon>
        <taxon>Candidatus Scalindua</taxon>
    </lineage>
</organism>
<evidence type="ECO:0000313" key="3">
    <source>
        <dbReference type="Proteomes" id="UP000218542"/>
    </source>
</evidence>
<name>A0A286TUK7_9BACT</name>
<proteinExistence type="predicted"/>
<dbReference type="EMBL" id="BAOS01000004">
    <property type="protein sequence ID" value="GAX59568.1"/>
    <property type="molecule type" value="Genomic_DNA"/>
</dbReference>
<dbReference type="AlphaFoldDB" id="A0A286TUK7"/>
<sequence>MTMANENGKFYHFMERMKFREFKALWLIFIVTGIFLIGAVMDQIKSSAKIDPMKDVYLFLHGRKDLKEEAEGVLITLGFSKENIIAASSKNVGNVGDYMAMLWRPPRPDQIKIQQITEVKEVEPDKMFGYWKGVLKKDIDYFLLK</sequence>
<dbReference type="Proteomes" id="UP000218542">
    <property type="component" value="Unassembled WGS sequence"/>
</dbReference>
<keyword evidence="1" id="KW-0812">Transmembrane</keyword>
<comment type="caution">
    <text evidence="2">The sequence shown here is derived from an EMBL/GenBank/DDBJ whole genome shotgun (WGS) entry which is preliminary data.</text>
</comment>
<reference evidence="3" key="1">
    <citation type="journal article" date="2017" name="Environ. Microbiol. Rep.">
        <title>Genetic Diversity of Marine Anaerobic Ammonium-Oxidizing Bacteria as Revealed by Genomic and Proteomic Analyses of 'Candidatus Scalindua japonica'.</title>
        <authorList>
            <person name="Oshiki M."/>
            <person name="Mizuto K."/>
            <person name="Kimura Z."/>
            <person name="Kindaichi T."/>
            <person name="Satoh H."/>
            <person name="Okabe S."/>
        </authorList>
    </citation>
    <scope>NUCLEOTIDE SEQUENCE [LARGE SCALE GENOMIC DNA]</scope>
    <source>
        <strain evidence="3">husup-a2</strain>
    </source>
</reference>
<keyword evidence="3" id="KW-1185">Reference proteome</keyword>